<reference evidence="3 5" key="2">
    <citation type="submission" date="2019-07" db="EMBL/GenBank/DDBJ databases">
        <title>Whole genome shotgun sequence of Acetobacter indonesiensis NBRC 16471.</title>
        <authorList>
            <person name="Hosoyama A."/>
            <person name="Uohara A."/>
            <person name="Ohji S."/>
            <person name="Ichikawa N."/>
        </authorList>
    </citation>
    <scope>NUCLEOTIDE SEQUENCE [LARGE SCALE GENOMIC DNA]</scope>
    <source>
        <strain evidence="3 5">NBRC 16471</strain>
    </source>
</reference>
<evidence type="ECO:0000256" key="1">
    <source>
        <dbReference type="SAM" id="Phobius"/>
    </source>
</evidence>
<dbReference type="EMBL" id="BJXQ01000022">
    <property type="protein sequence ID" value="GEN04592.1"/>
    <property type="molecule type" value="Genomic_DNA"/>
</dbReference>
<feature type="transmembrane region" description="Helical" evidence="1">
    <location>
        <begin position="160"/>
        <end position="179"/>
    </location>
</feature>
<evidence type="ECO:0000313" key="5">
    <source>
        <dbReference type="Proteomes" id="UP000321104"/>
    </source>
</evidence>
<dbReference type="AlphaFoldDB" id="A0A6N3T5W0"/>
<keyword evidence="1" id="KW-0472">Membrane</keyword>
<sequence>MEIKIAGNEYSFHTLSGQIRGIEKWTETTVKSQGGGGYIHPQHGGHISAPTITTSSKDRQSFWFVAHDGQEFKLNANDFSCREGQNSLILFGNLKNKKPYEMMAIKNLATNNIHVFGESISIFPEIWNSFKKDSFISFLFIIFLIIIFWLSGTFSGRDVGPTVMLIFFCSLIAVVIVIFRAHKINNKYENIVRKTINDLNKFE</sequence>
<evidence type="ECO:0000313" key="2">
    <source>
        <dbReference type="EMBL" id="GAN62663.1"/>
    </source>
</evidence>
<organism evidence="3 5">
    <name type="scientific">Acetobacter indonesiensis</name>
    <dbReference type="NCBI Taxonomy" id="104101"/>
    <lineage>
        <taxon>Bacteria</taxon>
        <taxon>Pseudomonadati</taxon>
        <taxon>Pseudomonadota</taxon>
        <taxon>Alphaproteobacteria</taxon>
        <taxon>Acetobacterales</taxon>
        <taxon>Acetobacteraceae</taxon>
        <taxon>Acetobacter</taxon>
    </lineage>
</organism>
<feature type="transmembrane region" description="Helical" evidence="1">
    <location>
        <begin position="135"/>
        <end position="154"/>
    </location>
</feature>
<comment type="caution">
    <text evidence="3">The sequence shown here is derived from an EMBL/GenBank/DDBJ whole genome shotgun (WGS) entry which is preliminary data.</text>
</comment>
<dbReference type="EMBL" id="BAMW01000012">
    <property type="protein sequence ID" value="GAN62663.1"/>
    <property type="molecule type" value="Genomic_DNA"/>
</dbReference>
<accession>A0A6N3T5W0</accession>
<reference evidence="2 4" key="1">
    <citation type="submission" date="2012-11" db="EMBL/GenBank/DDBJ databases">
        <title>Whole genome sequence of Acetobacter indonesiensis 5H-1.</title>
        <authorList>
            <person name="Azuma Y."/>
            <person name="Higashiura N."/>
            <person name="Hirakawa H."/>
            <person name="Matsushita K."/>
        </authorList>
    </citation>
    <scope>NUCLEOTIDE SEQUENCE [LARGE SCALE GENOMIC DNA]</scope>
    <source>
        <strain evidence="2 4">5H-1</strain>
    </source>
</reference>
<evidence type="ECO:0000313" key="4">
    <source>
        <dbReference type="Proteomes" id="UP000032673"/>
    </source>
</evidence>
<keyword evidence="1" id="KW-1133">Transmembrane helix</keyword>
<dbReference type="Proteomes" id="UP000032673">
    <property type="component" value="Unassembled WGS sequence"/>
</dbReference>
<protein>
    <submittedName>
        <fullName evidence="3">Uncharacterized protein</fullName>
    </submittedName>
</protein>
<name>A0A6N3T5W0_9PROT</name>
<dbReference type="Proteomes" id="UP000321104">
    <property type="component" value="Unassembled WGS sequence"/>
</dbReference>
<keyword evidence="1" id="KW-0812">Transmembrane</keyword>
<evidence type="ECO:0000313" key="3">
    <source>
        <dbReference type="EMBL" id="GEN04592.1"/>
    </source>
</evidence>
<gene>
    <name evidence="2" type="ORF">Abin_012_010</name>
    <name evidence="3" type="ORF">AIN02nite_26170</name>
</gene>
<keyword evidence="4" id="KW-1185">Reference proteome</keyword>
<dbReference type="RefSeq" id="WP_146867714.1">
    <property type="nucleotide sequence ID" value="NZ_BAMW01000012.1"/>
</dbReference>
<proteinExistence type="predicted"/>